<keyword evidence="3" id="KW-1185">Reference proteome</keyword>
<dbReference type="InterPro" id="IPR015943">
    <property type="entry name" value="WD40/YVTN_repeat-like_dom_sf"/>
</dbReference>
<dbReference type="SUPFAM" id="SSF110296">
    <property type="entry name" value="Oligoxyloglucan reducing end-specific cellobiohydrolase"/>
    <property type="match status" value="2"/>
</dbReference>
<feature type="signal peptide" evidence="1">
    <location>
        <begin position="1"/>
        <end position="28"/>
    </location>
</feature>
<keyword evidence="1" id="KW-0732">Signal</keyword>
<dbReference type="RefSeq" id="WP_142893928.1">
    <property type="nucleotide sequence ID" value="NZ_ML660164.1"/>
</dbReference>
<gene>
    <name evidence="2" type="ORF">FLL46_12755</name>
</gene>
<dbReference type="PANTHER" id="PTHR43739">
    <property type="entry name" value="XYLOGLUCANASE (EUROFUNG)"/>
    <property type="match status" value="1"/>
</dbReference>
<reference evidence="2 3" key="1">
    <citation type="submission" date="2019-07" db="EMBL/GenBank/DDBJ databases">
        <title>Draft genome for Aliikangiella sp. M105.</title>
        <authorList>
            <person name="Wang G."/>
        </authorList>
    </citation>
    <scope>NUCLEOTIDE SEQUENCE [LARGE SCALE GENOMIC DNA]</scope>
    <source>
        <strain evidence="2 3">M105</strain>
    </source>
</reference>
<sequence>MHKFFNRTTVAVCVSTALVAGASGLYFSADKTNSYENFVNKRAFLEQKKASKVANPKRYDKPQEALDFYVKQRAPIGSKALPAEKYSHGLRHMANMNQYSIRADKMMPSRNQLKASGLLNKATPTEPGVVGDWDNIGPGNIGGRTRTLVIHPETPEIMYSAGVAGGVWKTIDAGQNWLPLDDMMLNLAITGLVMSPTEPDTLYAATGEGFFNADSLRGDGIFKSTDAGATWSQLSSTGGNVDFRYVNKIEASTVTENRLFAATRAGLFRSDDAGETWTKLMDAPNSDGCMDVKVRTDKDNDELLVSCGSFSGATVYRSTNGGDDLTPVIEDEFLGRTTLAFAPSNQDIAYALSAANSSDQTAYRNGFYKLFRTEDGGATWEVKNSNQNAEIVNTLLLSNPVFGLFPECGGPNRSFFNQGWYDNIVKVDPVNPDVVWAGGVDLWRSDDAGENWSTVSRWWTNSNDSSYAHADQHEIVFHPDYDGDTNKTLFVGNDGGIQRTDNADGNTLGLPGICGANVADAVSWTGLNNNFGITQFYHGALFPDGSVYIGGTQDNGTNLGQDATGPQAWFEINGGDGGWVAVDPRNPLNVFTENTRLSLTRQNLGDGSSTRITTGIEDGQLFPFITPFMMDSNNPDRLWIGNNRLWRTEDQGDTWTQASAPTIDNSIVSEWAVAPGNSDRVIAGTDSGTLLISTAATQTTATTQWLTVQPSQGYVSDIAIHPNNNNITYVTYSTFGVPHIWKTLDGGVTWNAIDNQGQPNGLPDVPVNTIVIDPTNTARIFVGTDLGIFVSVDAGQNWSIDGSGFANTAVAHLEINNGNLFAFTHGRSAYKVELSTLPSALPTSASTDEDTPLAFSADMFNAFYPTTPEIETVVLSALPTNGTLTLNGENVTELAPVAIAEIANLSFVPASNFNGEVSIGWHVEASDVATSTRNDLNITVNPVNDAPVFAISQQETEVQINHRGLINVSTVTPAEIPTDEATQTVTYSISPTTSDILGIEFDENTGSLQVRAIPDMDGTVTFTITADDGQAANSTHSETVSFKVTRPPKGSGSFGWLSLLILPLVAMRRKLRG</sequence>
<dbReference type="OrthoDB" id="5664384at2"/>
<dbReference type="InterPro" id="IPR052025">
    <property type="entry name" value="Xyloglucanase_GH74"/>
</dbReference>
<dbReference type="AlphaFoldDB" id="A0A545UD02"/>
<dbReference type="Proteomes" id="UP000315439">
    <property type="component" value="Unassembled WGS sequence"/>
</dbReference>
<name>A0A545UD02_9GAMM</name>
<organism evidence="2 3">
    <name type="scientific">Aliikangiella coralliicola</name>
    <dbReference type="NCBI Taxonomy" id="2592383"/>
    <lineage>
        <taxon>Bacteria</taxon>
        <taxon>Pseudomonadati</taxon>
        <taxon>Pseudomonadota</taxon>
        <taxon>Gammaproteobacteria</taxon>
        <taxon>Oceanospirillales</taxon>
        <taxon>Pleioneaceae</taxon>
        <taxon>Aliikangiella</taxon>
    </lineage>
</organism>
<dbReference type="InterPro" id="IPR036278">
    <property type="entry name" value="Sialidase_sf"/>
</dbReference>
<dbReference type="InterPro" id="IPR020008">
    <property type="entry name" value="GlyGly_CTERM"/>
</dbReference>
<accession>A0A545UD02</accession>
<evidence type="ECO:0000256" key="1">
    <source>
        <dbReference type="SAM" id="SignalP"/>
    </source>
</evidence>
<feature type="chain" id="PRO_5022242546" evidence="1">
    <location>
        <begin position="29"/>
        <end position="1073"/>
    </location>
</feature>
<dbReference type="Gene3D" id="2.130.10.10">
    <property type="entry name" value="YVTN repeat-like/Quinoprotein amine dehydrogenase"/>
    <property type="match status" value="3"/>
</dbReference>
<dbReference type="SUPFAM" id="SSF50939">
    <property type="entry name" value="Sialidases"/>
    <property type="match status" value="1"/>
</dbReference>
<proteinExistence type="predicted"/>
<dbReference type="EMBL" id="VIKS01000008">
    <property type="protein sequence ID" value="TQV87313.1"/>
    <property type="molecule type" value="Genomic_DNA"/>
</dbReference>
<dbReference type="PANTHER" id="PTHR43739:SF5">
    <property type="entry name" value="EXO-ALPHA-SIALIDASE"/>
    <property type="match status" value="1"/>
</dbReference>
<protein>
    <submittedName>
        <fullName evidence="2">GlyGly-CTERM sorting domain-containing protein</fullName>
    </submittedName>
</protein>
<evidence type="ECO:0000313" key="2">
    <source>
        <dbReference type="EMBL" id="TQV87313.1"/>
    </source>
</evidence>
<evidence type="ECO:0000313" key="3">
    <source>
        <dbReference type="Proteomes" id="UP000315439"/>
    </source>
</evidence>
<comment type="caution">
    <text evidence="2">The sequence shown here is derived from an EMBL/GenBank/DDBJ whole genome shotgun (WGS) entry which is preliminary data.</text>
</comment>
<dbReference type="NCBIfam" id="TIGR03501">
    <property type="entry name" value="GlyGly_CTERM"/>
    <property type="match status" value="1"/>
</dbReference>
<dbReference type="CDD" id="cd15482">
    <property type="entry name" value="Sialidase_non-viral"/>
    <property type="match status" value="1"/>
</dbReference>
<dbReference type="GO" id="GO:0010411">
    <property type="term" value="P:xyloglucan metabolic process"/>
    <property type="evidence" value="ECO:0007669"/>
    <property type="project" value="TreeGrafter"/>
</dbReference>